<dbReference type="InterPro" id="IPR036236">
    <property type="entry name" value="Znf_C2H2_sf"/>
</dbReference>
<feature type="region of interest" description="Disordered" evidence="8">
    <location>
        <begin position="1"/>
        <end position="72"/>
    </location>
</feature>
<feature type="compositionally biased region" description="Polar residues" evidence="8">
    <location>
        <begin position="309"/>
        <end position="318"/>
    </location>
</feature>
<dbReference type="GO" id="GO:0010468">
    <property type="term" value="P:regulation of gene expression"/>
    <property type="evidence" value="ECO:0007669"/>
    <property type="project" value="TreeGrafter"/>
</dbReference>
<feature type="compositionally biased region" description="Basic and acidic residues" evidence="8">
    <location>
        <begin position="41"/>
        <end position="53"/>
    </location>
</feature>
<evidence type="ECO:0000256" key="2">
    <source>
        <dbReference type="ARBA" id="ARBA00022723"/>
    </source>
</evidence>
<dbReference type="GO" id="GO:0008270">
    <property type="term" value="F:zinc ion binding"/>
    <property type="evidence" value="ECO:0007669"/>
    <property type="project" value="UniProtKB-KW"/>
</dbReference>
<dbReference type="FunFam" id="3.30.160.60:FF:000005">
    <property type="entry name" value="Zinc finger protein 14 homolog"/>
    <property type="match status" value="1"/>
</dbReference>
<accession>A0A9Q0X5K1</accession>
<dbReference type="AlphaFoldDB" id="A0A9Q0X5K1"/>
<feature type="compositionally biased region" description="Basic and acidic residues" evidence="8">
    <location>
        <begin position="554"/>
        <end position="565"/>
    </location>
</feature>
<protein>
    <recommendedName>
        <fullName evidence="9">C2H2-type domain-containing protein</fullName>
    </recommendedName>
</protein>
<evidence type="ECO:0000256" key="6">
    <source>
        <dbReference type="ARBA" id="ARBA00023242"/>
    </source>
</evidence>
<comment type="caution">
    <text evidence="10">The sequence shown here is derived from an EMBL/GenBank/DDBJ whole genome shotgun (WGS) entry which is preliminary data.</text>
</comment>
<keyword evidence="4 7" id="KW-0863">Zinc-finger</keyword>
<dbReference type="Gene3D" id="3.30.160.60">
    <property type="entry name" value="Classic Zinc Finger"/>
    <property type="match status" value="2"/>
</dbReference>
<feature type="region of interest" description="Disordered" evidence="8">
    <location>
        <begin position="520"/>
        <end position="565"/>
    </location>
</feature>
<feature type="compositionally biased region" description="Low complexity" evidence="8">
    <location>
        <begin position="528"/>
        <end position="544"/>
    </location>
</feature>
<dbReference type="GO" id="GO:0005634">
    <property type="term" value="C:nucleus"/>
    <property type="evidence" value="ECO:0007669"/>
    <property type="project" value="UniProtKB-SubCell"/>
</dbReference>
<feature type="compositionally biased region" description="Low complexity" evidence="8">
    <location>
        <begin position="748"/>
        <end position="765"/>
    </location>
</feature>
<feature type="region of interest" description="Disordered" evidence="8">
    <location>
        <begin position="340"/>
        <end position="436"/>
    </location>
</feature>
<feature type="region of interest" description="Disordered" evidence="8">
    <location>
        <begin position="647"/>
        <end position="671"/>
    </location>
</feature>
<feature type="region of interest" description="Disordered" evidence="8">
    <location>
        <begin position="446"/>
        <end position="465"/>
    </location>
</feature>
<dbReference type="PROSITE" id="PS50157">
    <property type="entry name" value="ZINC_FINGER_C2H2_2"/>
    <property type="match status" value="3"/>
</dbReference>
<evidence type="ECO:0000313" key="11">
    <source>
        <dbReference type="Proteomes" id="UP001142489"/>
    </source>
</evidence>
<dbReference type="InterPro" id="IPR013087">
    <property type="entry name" value="Znf_C2H2_type"/>
</dbReference>
<evidence type="ECO:0000256" key="8">
    <source>
        <dbReference type="SAM" id="MobiDB-lite"/>
    </source>
</evidence>
<comment type="subcellular location">
    <subcellularLocation>
        <location evidence="1">Nucleus</location>
    </subcellularLocation>
</comment>
<feature type="domain" description="C2H2-type" evidence="9">
    <location>
        <begin position="472"/>
        <end position="499"/>
    </location>
</feature>
<feature type="domain" description="C2H2-type" evidence="9">
    <location>
        <begin position="499"/>
        <end position="526"/>
    </location>
</feature>
<keyword evidence="6" id="KW-0539">Nucleus</keyword>
<dbReference type="SMART" id="SM00355">
    <property type="entry name" value="ZnF_C2H2"/>
    <property type="match status" value="3"/>
</dbReference>
<keyword evidence="11" id="KW-1185">Reference proteome</keyword>
<reference evidence="10" key="1">
    <citation type="journal article" date="2023" name="DNA Res.">
        <title>Chromosome-level genome assembly of Phrynocephalus forsythii using third-generation DNA sequencing and Hi-C analysis.</title>
        <authorList>
            <person name="Qi Y."/>
            <person name="Zhao W."/>
            <person name="Zhao Y."/>
            <person name="Niu C."/>
            <person name="Cao S."/>
            <person name="Zhang Y."/>
        </authorList>
    </citation>
    <scope>NUCLEOTIDE SEQUENCE</scope>
    <source>
        <tissue evidence="10">Muscle</tissue>
    </source>
</reference>
<name>A0A9Q0X5K1_9SAUR</name>
<proteinExistence type="predicted"/>
<dbReference type="SUPFAM" id="SSF57667">
    <property type="entry name" value="beta-beta-alpha zinc fingers"/>
    <property type="match status" value="2"/>
</dbReference>
<evidence type="ECO:0000256" key="5">
    <source>
        <dbReference type="ARBA" id="ARBA00022833"/>
    </source>
</evidence>
<keyword evidence="3" id="KW-0677">Repeat</keyword>
<dbReference type="EMBL" id="JAPFRF010000024">
    <property type="protein sequence ID" value="KAJ7303278.1"/>
    <property type="molecule type" value="Genomic_DNA"/>
</dbReference>
<dbReference type="Pfam" id="PF00096">
    <property type="entry name" value="zf-C2H2"/>
    <property type="match status" value="1"/>
</dbReference>
<evidence type="ECO:0000313" key="10">
    <source>
        <dbReference type="EMBL" id="KAJ7303278.1"/>
    </source>
</evidence>
<gene>
    <name evidence="10" type="ORF">JRQ81_012217</name>
</gene>
<dbReference type="Proteomes" id="UP001142489">
    <property type="component" value="Unassembled WGS sequence"/>
</dbReference>
<evidence type="ECO:0000256" key="4">
    <source>
        <dbReference type="ARBA" id="ARBA00022771"/>
    </source>
</evidence>
<organism evidence="10 11">
    <name type="scientific">Phrynocephalus forsythii</name>
    <dbReference type="NCBI Taxonomy" id="171643"/>
    <lineage>
        <taxon>Eukaryota</taxon>
        <taxon>Metazoa</taxon>
        <taxon>Chordata</taxon>
        <taxon>Craniata</taxon>
        <taxon>Vertebrata</taxon>
        <taxon>Euteleostomi</taxon>
        <taxon>Lepidosauria</taxon>
        <taxon>Squamata</taxon>
        <taxon>Bifurcata</taxon>
        <taxon>Unidentata</taxon>
        <taxon>Episquamata</taxon>
        <taxon>Toxicofera</taxon>
        <taxon>Iguania</taxon>
        <taxon>Acrodonta</taxon>
        <taxon>Agamidae</taxon>
        <taxon>Agaminae</taxon>
        <taxon>Phrynocephalus</taxon>
    </lineage>
</organism>
<dbReference type="OrthoDB" id="9046266at2759"/>
<evidence type="ECO:0000256" key="3">
    <source>
        <dbReference type="ARBA" id="ARBA00022737"/>
    </source>
</evidence>
<dbReference type="PANTHER" id="PTHR16515">
    <property type="entry name" value="PR DOMAIN ZINC FINGER PROTEIN"/>
    <property type="match status" value="1"/>
</dbReference>
<feature type="compositionally biased region" description="Acidic residues" evidence="8">
    <location>
        <begin position="411"/>
        <end position="429"/>
    </location>
</feature>
<dbReference type="PROSITE" id="PS00028">
    <property type="entry name" value="ZINC_FINGER_C2H2_1"/>
    <property type="match status" value="2"/>
</dbReference>
<sequence>MQLGKNGSELQSQVQVCEADKQAKSSNTVGPSAGEPTNLEQEVKQDKDKKEMGSEGPPGELFFGGKTPNRENKIEEGKTGMIMESYLAVVKQVEVWEMIKEEWKGIDKEVHNVGTQTVRDLEAKRETKELGIQTEYWGNQGKSQPQQLQREAQAGLLGLFGFSGSNQYGFSSIAGVIKQASKPAWACLCGHRMRHWRRHWRKRASPAGWSRPTTTSGATATTVIAAAADPTAANAAAEPVATDIADRAPAAMIFVCTQACTHHKSAGGLREQQIAVPERIAGSLEADRLPRQQHGGVPCQGNREIGNEMTPTRNSSVGLPSGEQPTAEVGITTESVAVKEESNLNPNPNPWELTQGSSGGASSASGHLIPLSEATDQPDRQALYTPSPEPGESVSSSFLGDRLLSDIKTEDTEDSDMDNAYEPFPEDFPDANSLGPQVGQLPSGGLVGASPRQGQKALKKKGGKVYPPEKKHVCSDCGHRTYYLSDLMRHMNKHSKEVYECLECGKTFKGLLAFENHQKTHDTSGDLSTTKKGQKSTTSSPQTQEDSKATPVGPEEHTAVPSEDKPYQCHECGKDFKWQSCLSRHKRLHKYRRIPLLRSRGNEMLPLINVKEEELELEITPEGNYQTLSVTPKENSAITALSQRWRYSKEEKQKEPEGGFQLQEPKTEEDEVPLDRLAVPIKEEPMEEPLMAVQPQKEVTEKPKDDLVRKEVSVRAMLEKFAYCKTRETSPGKGGDQPRRPRRRREAAFQGGQAAFQGGQAAFQGGHRERIPQGRKPPGGGKKHQCWVHTVRSVRGGLFE</sequence>
<feature type="region of interest" description="Disordered" evidence="8">
    <location>
        <begin position="726"/>
        <end position="785"/>
    </location>
</feature>
<feature type="domain" description="C2H2-type" evidence="9">
    <location>
        <begin position="567"/>
        <end position="594"/>
    </location>
</feature>
<feature type="region of interest" description="Disordered" evidence="8">
    <location>
        <begin position="291"/>
        <end position="326"/>
    </location>
</feature>
<dbReference type="InterPro" id="IPR050331">
    <property type="entry name" value="Zinc_finger"/>
</dbReference>
<feature type="compositionally biased region" description="Basic and acidic residues" evidence="8">
    <location>
        <begin position="647"/>
        <end position="657"/>
    </location>
</feature>
<evidence type="ECO:0000259" key="9">
    <source>
        <dbReference type="PROSITE" id="PS50157"/>
    </source>
</evidence>
<dbReference type="PANTHER" id="PTHR16515:SF49">
    <property type="entry name" value="GASTRULA ZINC FINGER PROTEIN XLCGF49.1-LIKE-RELATED"/>
    <property type="match status" value="1"/>
</dbReference>
<keyword evidence="2" id="KW-0479">Metal-binding</keyword>
<keyword evidence="5" id="KW-0862">Zinc</keyword>
<evidence type="ECO:0000256" key="1">
    <source>
        <dbReference type="ARBA" id="ARBA00004123"/>
    </source>
</evidence>
<evidence type="ECO:0000256" key="7">
    <source>
        <dbReference type="PROSITE-ProRule" id="PRU00042"/>
    </source>
</evidence>